<sequence length="788" mass="88369">EESLVHTLLDMKIASLRQQALERILSAKIGLKPALIMRIVSDVAEQINSQDVESRDYESKCLLRYCNVQLQLLYSYNAIDKAIKMTAQSPDGATQGIEQDLISVLNCTKSEVEYLLNLLNDYQQDSHRPRVHFQEDHILDTAGFISCFDMNCYHHGDRVKHSDDDNDNDDNAVEESSTSASMSQIPVYLFENLSEEQHVQLGVFLFGNVLAGSSSVNDVSMAIKSVGLSANTLMSTLLCLWLSTEHHYYNDLSSLQYLKELIYDICHMVDEKQTKPPVDAVSPWWQSIRDILSQSTNVGAALTAAMVTRSVAMGMVFRDHNSSGKRKDVEEKHLDEETEKDCDESEMECSVASPDKSPDPSPDKSPDKSSDKSPDTESLISEGWVSISVDMELWNLLVHQLEDVTTVKCLLLTKPSKIARNQASSSTKAWTSSIVAEVIARWVAKYCVPHTILDSIHPMTDSFEKHASYVPMVTKDTAVQDELNQISGLLSSLRKRFPISLQPDLLYAHCTWEYIVSWNKQTEIEPEASIVPTFEIEDNWEKIEGPTSIAELAIDQPLCNYALVDLHKQLCTILNSVLAFYMRSVKPLSLFNSKGRNALFKDLNSNPPLPSHDVDVSLLNSRQKFLCRVITASVGTVELMEDSSTRHVSLEWPLTIIQLGMALNVDVDLLKRHYVYQLYGSGYDAMAQEVLHTVHEHAEMGVLLLRIVGYRLAHLVVNPDAAHVEKLSRLPVPLVAWIKGLDESDVRNVNIPLTDTAILIGHIVNQLPENHPLYSLSVQLVEAIDALR</sequence>
<evidence type="ECO:0000259" key="2">
    <source>
        <dbReference type="Pfam" id="PF14656"/>
    </source>
</evidence>
<proteinExistence type="predicted"/>
<feature type="compositionally biased region" description="Acidic residues" evidence="1">
    <location>
        <begin position="164"/>
        <end position="173"/>
    </location>
</feature>
<protein>
    <submittedName>
        <fullName evidence="4">Rab3 GTPase-activating protein non-catalytic subunit-like</fullName>
    </submittedName>
</protein>
<organism evidence="3 4">
    <name type="scientific">Saccoglossus kowalevskii</name>
    <name type="common">Acorn worm</name>
    <dbReference type="NCBI Taxonomy" id="10224"/>
    <lineage>
        <taxon>Eukaryota</taxon>
        <taxon>Metazoa</taxon>
        <taxon>Hemichordata</taxon>
        <taxon>Enteropneusta</taxon>
        <taxon>Harrimaniidae</taxon>
        <taxon>Saccoglossus</taxon>
    </lineage>
</organism>
<dbReference type="Proteomes" id="UP000694865">
    <property type="component" value="Unplaced"/>
</dbReference>
<dbReference type="GeneID" id="100369714"/>
<feature type="region of interest" description="Disordered" evidence="1">
    <location>
        <begin position="322"/>
        <end position="377"/>
    </location>
</feature>
<dbReference type="InterPro" id="IPR029257">
    <property type="entry name" value="RAB3GAP2_C"/>
</dbReference>
<feature type="region of interest" description="Disordered" evidence="1">
    <location>
        <begin position="159"/>
        <end position="179"/>
    </location>
</feature>
<evidence type="ECO:0000313" key="3">
    <source>
        <dbReference type="Proteomes" id="UP000694865"/>
    </source>
</evidence>
<feature type="compositionally biased region" description="Basic and acidic residues" evidence="1">
    <location>
        <begin position="322"/>
        <end position="335"/>
    </location>
</feature>
<dbReference type="Pfam" id="PF14656">
    <property type="entry name" value="RAB3GAP2_C"/>
    <property type="match status" value="3"/>
</dbReference>
<accession>A0ABM0GPI3</accession>
<evidence type="ECO:0000256" key="1">
    <source>
        <dbReference type="SAM" id="MobiDB-lite"/>
    </source>
</evidence>
<feature type="non-terminal residue" evidence="4">
    <location>
        <position position="1"/>
    </location>
</feature>
<feature type="domain" description="Rab3GAP regulatory subunit C-terminal" evidence="2">
    <location>
        <begin position="524"/>
        <end position="768"/>
    </location>
</feature>
<feature type="compositionally biased region" description="Basic and acidic residues" evidence="1">
    <location>
        <begin position="356"/>
        <end position="375"/>
    </location>
</feature>
<name>A0ABM0GPI3_SACKO</name>
<keyword evidence="3" id="KW-1185">Reference proteome</keyword>
<feature type="domain" description="Rab3GAP regulatory subunit C-terminal" evidence="2">
    <location>
        <begin position="376"/>
        <end position="523"/>
    </location>
</feature>
<feature type="domain" description="Rab3GAP regulatory subunit C-terminal" evidence="2">
    <location>
        <begin position="233"/>
        <end position="336"/>
    </location>
</feature>
<reference evidence="4" key="1">
    <citation type="submission" date="2025-08" db="UniProtKB">
        <authorList>
            <consortium name="RefSeq"/>
        </authorList>
    </citation>
    <scope>IDENTIFICATION</scope>
    <source>
        <tissue evidence="4">Testes</tissue>
    </source>
</reference>
<evidence type="ECO:0000313" key="4">
    <source>
        <dbReference type="RefSeq" id="XP_002734466.1"/>
    </source>
</evidence>
<gene>
    <name evidence="4" type="primary">LOC100369714</name>
</gene>
<feature type="compositionally biased region" description="Acidic residues" evidence="1">
    <location>
        <begin position="336"/>
        <end position="347"/>
    </location>
</feature>
<dbReference type="RefSeq" id="XP_002734466.1">
    <property type="nucleotide sequence ID" value="XM_002734420.2"/>
</dbReference>